<dbReference type="InterPro" id="IPR050114">
    <property type="entry name" value="UPF0173_UPF0282_UlaG_hydrolase"/>
</dbReference>
<reference evidence="2 3" key="1">
    <citation type="submission" date="2019-12" db="EMBL/GenBank/DDBJ databases">
        <title>Whole genome shotgun sequence of Streptomyces tubercidicus NBRC 13090.</title>
        <authorList>
            <person name="Ichikawa N."/>
            <person name="Kimura A."/>
            <person name="Kitahashi Y."/>
            <person name="Komaki H."/>
            <person name="Tamura T."/>
        </authorList>
    </citation>
    <scope>NUCLEOTIDE SEQUENCE [LARGE SCALE GENOMIC DNA]</scope>
    <source>
        <strain evidence="2 3">NBRC 13090</strain>
    </source>
</reference>
<dbReference type="EMBL" id="BLIR01000001">
    <property type="protein sequence ID" value="GFE35663.1"/>
    <property type="molecule type" value="Genomic_DNA"/>
</dbReference>
<feature type="domain" description="Metallo-beta-lactamase" evidence="1">
    <location>
        <begin position="13"/>
        <end position="173"/>
    </location>
</feature>
<comment type="caution">
    <text evidence="2">The sequence shown here is derived from an EMBL/GenBank/DDBJ whole genome shotgun (WGS) entry which is preliminary data.</text>
</comment>
<accession>A0A640UHX2</accession>
<dbReference type="SUPFAM" id="SSF56281">
    <property type="entry name" value="Metallo-hydrolase/oxidoreductase"/>
    <property type="match status" value="1"/>
</dbReference>
<dbReference type="Gene3D" id="3.60.15.10">
    <property type="entry name" value="Ribonuclease Z/Hydroxyacylglutathione hydrolase-like"/>
    <property type="match status" value="1"/>
</dbReference>
<dbReference type="AlphaFoldDB" id="A0A640UHX2"/>
<dbReference type="SMART" id="SM00849">
    <property type="entry name" value="Lactamase_B"/>
    <property type="match status" value="1"/>
</dbReference>
<organism evidence="2 3">
    <name type="scientific">Streptomyces tubercidicus</name>
    <dbReference type="NCBI Taxonomy" id="47759"/>
    <lineage>
        <taxon>Bacteria</taxon>
        <taxon>Bacillati</taxon>
        <taxon>Actinomycetota</taxon>
        <taxon>Actinomycetes</taxon>
        <taxon>Kitasatosporales</taxon>
        <taxon>Streptomycetaceae</taxon>
        <taxon>Streptomyces</taxon>
    </lineage>
</organism>
<name>A0A640UHX2_9ACTN</name>
<dbReference type="Pfam" id="PF13483">
    <property type="entry name" value="Lactamase_B_3"/>
    <property type="match status" value="1"/>
</dbReference>
<evidence type="ECO:0000259" key="1">
    <source>
        <dbReference type="SMART" id="SM00849"/>
    </source>
</evidence>
<evidence type="ECO:0000313" key="3">
    <source>
        <dbReference type="Proteomes" id="UP000431826"/>
    </source>
</evidence>
<dbReference type="PANTHER" id="PTHR43546:SF3">
    <property type="entry name" value="UPF0173 METAL-DEPENDENT HYDROLASE MJ1163"/>
    <property type="match status" value="1"/>
</dbReference>
<proteinExistence type="predicted"/>
<dbReference type="InterPro" id="IPR001279">
    <property type="entry name" value="Metallo-B-lactamas"/>
</dbReference>
<dbReference type="GO" id="GO:0016787">
    <property type="term" value="F:hydrolase activity"/>
    <property type="evidence" value="ECO:0007669"/>
    <property type="project" value="UniProtKB-KW"/>
</dbReference>
<keyword evidence="3" id="KW-1185">Reference proteome</keyword>
<protein>
    <submittedName>
        <fullName evidence="2">MBL fold metallo-hydrolase</fullName>
    </submittedName>
</protein>
<dbReference type="PANTHER" id="PTHR43546">
    <property type="entry name" value="UPF0173 METAL-DEPENDENT HYDROLASE MJ1163-RELATED"/>
    <property type="match status" value="1"/>
</dbReference>
<evidence type="ECO:0000313" key="2">
    <source>
        <dbReference type="EMBL" id="GFE35663.1"/>
    </source>
</evidence>
<gene>
    <name evidence="2" type="ORF">Stube_03360</name>
</gene>
<keyword evidence="2" id="KW-0378">Hydrolase</keyword>
<dbReference type="Proteomes" id="UP000431826">
    <property type="component" value="Unassembled WGS sequence"/>
</dbReference>
<dbReference type="InterPro" id="IPR036866">
    <property type="entry name" value="RibonucZ/Hydroxyglut_hydro"/>
</dbReference>
<sequence length="211" mass="22705">MSLRGAMRLTKYTHSCVRLERPGAGTLVIDPGIWSEARALHGADAILVTHEHADHVDVLRLKGLGAPVYAPKGADFGGLLDVIEVEPGEEFSAAGFPVTAHGGRHARIYGDLPDCANLGYLIDERLYHPGDSLHVPDKPVETLLVPVQASWLRTSEAIDFVRAIGPERAYGIHDAQINERGLQSVNGWLGEEAGGCYSWVPPGAVSPCSER</sequence>